<evidence type="ECO:0000313" key="1">
    <source>
        <dbReference type="EMBL" id="KAJ9072713.1"/>
    </source>
</evidence>
<name>A0ACC2TDG6_9FUNG</name>
<proteinExistence type="predicted"/>
<accession>A0ACC2TDG6</accession>
<dbReference type="Proteomes" id="UP001165960">
    <property type="component" value="Unassembled WGS sequence"/>
</dbReference>
<dbReference type="EMBL" id="QTSX02002971">
    <property type="protein sequence ID" value="KAJ9072713.1"/>
    <property type="molecule type" value="Genomic_DNA"/>
</dbReference>
<sequence length="122" mass="13671">MRTATIPKRQAPGRFPRIVSASETDGCFFIEQPSVQIHHPQLMDNPRFRYCTSRHPCPQAGQLLKLPVRARGRIQKIQAPTLVDPTTSLFPQYAEDIAALRSPISQYIPGRTTGADQTSPHH</sequence>
<reference evidence="1" key="1">
    <citation type="submission" date="2022-04" db="EMBL/GenBank/DDBJ databases">
        <title>Genome of the entomopathogenic fungus Entomophthora muscae.</title>
        <authorList>
            <person name="Elya C."/>
            <person name="Lovett B.R."/>
            <person name="Lee E."/>
            <person name="Macias A.M."/>
            <person name="Hajek A.E."/>
            <person name="De Bivort B.L."/>
            <person name="Kasson M.T."/>
            <person name="De Fine Licht H.H."/>
            <person name="Stajich J.E."/>
        </authorList>
    </citation>
    <scope>NUCLEOTIDE SEQUENCE</scope>
    <source>
        <strain evidence="1">Berkeley</strain>
    </source>
</reference>
<comment type="caution">
    <text evidence="1">The sequence shown here is derived from an EMBL/GenBank/DDBJ whole genome shotgun (WGS) entry which is preliminary data.</text>
</comment>
<protein>
    <submittedName>
        <fullName evidence="1">Uncharacterized protein</fullName>
    </submittedName>
</protein>
<gene>
    <name evidence="1" type="ORF">DSO57_1024334</name>
</gene>
<keyword evidence="2" id="KW-1185">Reference proteome</keyword>
<evidence type="ECO:0000313" key="2">
    <source>
        <dbReference type="Proteomes" id="UP001165960"/>
    </source>
</evidence>
<organism evidence="1 2">
    <name type="scientific">Entomophthora muscae</name>
    <dbReference type="NCBI Taxonomy" id="34485"/>
    <lineage>
        <taxon>Eukaryota</taxon>
        <taxon>Fungi</taxon>
        <taxon>Fungi incertae sedis</taxon>
        <taxon>Zoopagomycota</taxon>
        <taxon>Entomophthoromycotina</taxon>
        <taxon>Entomophthoromycetes</taxon>
        <taxon>Entomophthorales</taxon>
        <taxon>Entomophthoraceae</taxon>
        <taxon>Entomophthora</taxon>
    </lineage>
</organism>